<evidence type="ECO:0000259" key="1">
    <source>
        <dbReference type="Pfam" id="PF00903"/>
    </source>
</evidence>
<name>A0ABW5LH77_9FLAO</name>
<dbReference type="PANTHER" id="PTHR39434">
    <property type="match status" value="1"/>
</dbReference>
<sequence length="141" mass="16492">MKNASFHLALPCEDLEKTKHFYVYKLGAQLGRSSNTWLDINLRGNQITFTKAGVFDFNFKSYRLSDQVLPSFHFGVIVNSERWNMLYLRLISMNLEVTKKATFFENNVGEHESFFVKDPNGYMVEFKNFKNKDELFAIQPS</sequence>
<dbReference type="Proteomes" id="UP001597319">
    <property type="component" value="Unassembled WGS sequence"/>
</dbReference>
<evidence type="ECO:0000313" key="3">
    <source>
        <dbReference type="Proteomes" id="UP001597319"/>
    </source>
</evidence>
<protein>
    <submittedName>
        <fullName evidence="2">VOC family protein</fullName>
    </submittedName>
</protein>
<organism evidence="2 3">
    <name type="scientific">Aquimarina rubra</name>
    <dbReference type="NCBI Taxonomy" id="1920033"/>
    <lineage>
        <taxon>Bacteria</taxon>
        <taxon>Pseudomonadati</taxon>
        <taxon>Bacteroidota</taxon>
        <taxon>Flavobacteriia</taxon>
        <taxon>Flavobacteriales</taxon>
        <taxon>Flavobacteriaceae</taxon>
        <taxon>Aquimarina</taxon>
    </lineage>
</organism>
<dbReference type="Pfam" id="PF00903">
    <property type="entry name" value="Glyoxalase"/>
    <property type="match status" value="1"/>
</dbReference>
<dbReference type="InterPro" id="IPR029068">
    <property type="entry name" value="Glyas_Bleomycin-R_OHBP_Dase"/>
</dbReference>
<dbReference type="InterPro" id="IPR004360">
    <property type="entry name" value="Glyas_Fos-R_dOase_dom"/>
</dbReference>
<gene>
    <name evidence="2" type="ORF">ACFSR1_09270</name>
</gene>
<accession>A0ABW5LH77</accession>
<comment type="caution">
    <text evidence="2">The sequence shown here is derived from an EMBL/GenBank/DDBJ whole genome shotgun (WGS) entry which is preliminary data.</text>
</comment>
<dbReference type="SUPFAM" id="SSF54593">
    <property type="entry name" value="Glyoxalase/Bleomycin resistance protein/Dihydroxybiphenyl dioxygenase"/>
    <property type="match status" value="1"/>
</dbReference>
<dbReference type="Gene3D" id="3.10.180.10">
    <property type="entry name" value="2,3-Dihydroxybiphenyl 1,2-Dioxygenase, domain 1"/>
    <property type="match status" value="1"/>
</dbReference>
<dbReference type="PANTHER" id="PTHR39434:SF1">
    <property type="entry name" value="VOC DOMAIN-CONTAINING PROTEIN"/>
    <property type="match status" value="1"/>
</dbReference>
<reference evidence="3" key="1">
    <citation type="journal article" date="2019" name="Int. J. Syst. Evol. Microbiol.">
        <title>The Global Catalogue of Microorganisms (GCM) 10K type strain sequencing project: providing services to taxonomists for standard genome sequencing and annotation.</title>
        <authorList>
            <consortium name="The Broad Institute Genomics Platform"/>
            <consortium name="The Broad Institute Genome Sequencing Center for Infectious Disease"/>
            <person name="Wu L."/>
            <person name="Ma J."/>
        </authorList>
    </citation>
    <scope>NUCLEOTIDE SEQUENCE [LARGE SCALE GENOMIC DNA]</scope>
    <source>
        <strain evidence="3">KCTC 52274</strain>
    </source>
</reference>
<feature type="domain" description="Glyoxalase/fosfomycin resistance/dioxygenase" evidence="1">
    <location>
        <begin position="7"/>
        <end position="126"/>
    </location>
</feature>
<keyword evidence="3" id="KW-1185">Reference proteome</keyword>
<dbReference type="EMBL" id="JBHULE010000019">
    <property type="protein sequence ID" value="MFD2562852.1"/>
    <property type="molecule type" value="Genomic_DNA"/>
</dbReference>
<evidence type="ECO:0000313" key="2">
    <source>
        <dbReference type="EMBL" id="MFD2562852.1"/>
    </source>
</evidence>
<proteinExistence type="predicted"/>
<dbReference type="RefSeq" id="WP_378291800.1">
    <property type="nucleotide sequence ID" value="NZ_JBHULE010000019.1"/>
</dbReference>